<accession>F0V2L2</accession>
<evidence type="ECO:0000313" key="2">
    <source>
        <dbReference type="EMBL" id="CBZ40893.1"/>
    </source>
</evidence>
<reference evidence="2 3" key="1">
    <citation type="journal article" date="2011" name="J. Bacteriol.">
        <title>Complete genome sequence of the hemotrophic Mycoplasma suis strain KI3806.</title>
        <authorList>
            <person name="Oehlerking J."/>
            <person name="Kube M."/>
            <person name="Felder K.M."/>
            <person name="Matter D."/>
            <person name="Wittenbrink M.M."/>
            <person name="Schwarzenbach S."/>
            <person name="Kramer M.M."/>
            <person name="Hoelzle K."/>
            <person name="Hoelzle L.E."/>
        </authorList>
    </citation>
    <scope>NUCLEOTIDE SEQUENCE [LARGE SCALE GENOMIC DNA]</scope>
    <source>
        <strain evidence="3">KI_3806</strain>
    </source>
</reference>
<feature type="transmembrane region" description="Helical" evidence="1">
    <location>
        <begin position="97"/>
        <end position="118"/>
    </location>
</feature>
<dbReference type="OrthoDB" id="394885at2"/>
<dbReference type="Proteomes" id="UP000008645">
    <property type="component" value="Chromosome"/>
</dbReference>
<name>F0V2L2_MYCS3</name>
<keyword evidence="1" id="KW-1133">Transmembrane helix</keyword>
<dbReference type="KEGG" id="msk:MSUIS_08000"/>
<proteinExistence type="predicted"/>
<sequence>MRAIKIKLSNFFYKLQRYYETFCKKYFPAIYDPQVLRQWAAIFAVSNICTATLFFLWQLDIGKGYISPLFAIAIVVHLLIASRFLKNLQRFNKTSFTKWGWLNLIFISPIGLVLFYYICVPKYWLLEDTEAGKKKILEKEKQQLEKPNQTYKYKKLEAKFNSSLTHLKKINENVTKEILHNILKIENFAFEELSFFQISVIIALSTICKQCKQKNFDNLIWGAHWYEDNFFTFGFRNTKPVSMHNKYLMIVGSIVLDEMNNYKKILEKKFQIKKNLSFSDAKMISLHMGEECKWFINQ</sequence>
<gene>
    <name evidence="2" type="ORF">MSUIS_08000</name>
</gene>
<protein>
    <submittedName>
        <fullName evidence="2">Uncharacterized protein</fullName>
    </submittedName>
</protein>
<dbReference type="AlphaFoldDB" id="F0V2L2"/>
<evidence type="ECO:0000256" key="1">
    <source>
        <dbReference type="SAM" id="Phobius"/>
    </source>
</evidence>
<organism evidence="2 3">
    <name type="scientific">Mycoplasma suis (strain KI_3806)</name>
    <dbReference type="NCBI Taxonomy" id="708248"/>
    <lineage>
        <taxon>Bacteria</taxon>
        <taxon>Bacillati</taxon>
        <taxon>Mycoplasmatota</taxon>
        <taxon>Mollicutes</taxon>
        <taxon>Mycoplasmataceae</taxon>
        <taxon>Mycoplasma</taxon>
    </lineage>
</organism>
<dbReference type="HOGENOM" id="CLU_926960_0_0_14"/>
<keyword evidence="1" id="KW-0812">Transmembrane</keyword>
<feature type="transmembrane region" description="Helical" evidence="1">
    <location>
        <begin position="39"/>
        <end position="59"/>
    </location>
</feature>
<evidence type="ECO:0000313" key="3">
    <source>
        <dbReference type="Proteomes" id="UP000008645"/>
    </source>
</evidence>
<feature type="transmembrane region" description="Helical" evidence="1">
    <location>
        <begin position="65"/>
        <end position="85"/>
    </location>
</feature>
<keyword evidence="1" id="KW-0472">Membrane</keyword>
<dbReference type="EMBL" id="FQ790233">
    <property type="protein sequence ID" value="CBZ40893.1"/>
    <property type="molecule type" value="Genomic_DNA"/>
</dbReference>
<dbReference type="RefSeq" id="WP_013609491.1">
    <property type="nucleotide sequence ID" value="NC_015153.1"/>
</dbReference>